<dbReference type="Proteomes" id="UP000717364">
    <property type="component" value="Unassembled WGS sequence"/>
</dbReference>
<dbReference type="AlphaFoldDB" id="A0A947DE40"/>
<dbReference type="GO" id="GO:0031676">
    <property type="term" value="C:plasma membrane-derived thylakoid membrane"/>
    <property type="evidence" value="ECO:0007669"/>
    <property type="project" value="UniProtKB-SubCell"/>
</dbReference>
<comment type="function">
    <text evidence="12">Component of the F(0) channel, it forms part of the peripheral stalk, linking F(1) to F(0).</text>
</comment>
<dbReference type="SUPFAM" id="SSF81573">
    <property type="entry name" value="F1F0 ATP synthase subunit B, membrane domain"/>
    <property type="match status" value="1"/>
</dbReference>
<keyword evidence="1 12" id="KW-0813">Transport</keyword>
<dbReference type="HAMAP" id="MF_01398">
    <property type="entry name" value="ATP_synth_b_bprime"/>
    <property type="match status" value="1"/>
</dbReference>
<keyword evidence="4 12" id="KW-0375">Hydrogen ion transport</keyword>
<proteinExistence type="inferred from homology"/>
<evidence type="ECO:0000256" key="3">
    <source>
        <dbReference type="ARBA" id="ARBA00022692"/>
    </source>
</evidence>
<reference evidence="15" key="1">
    <citation type="submission" date="2020-11" db="EMBL/GenBank/DDBJ databases">
        <authorList>
            <person name="Konstantinou D."/>
            <person name="Gkelis S."/>
            <person name="Popin R."/>
            <person name="Fewer D."/>
            <person name="Sivonen K."/>
        </authorList>
    </citation>
    <scope>NUCLEOTIDE SEQUENCE</scope>
    <source>
        <strain evidence="15">TAU-MAC 1115</strain>
    </source>
</reference>
<sequence>MVGTFFLLATEEGGFGLNFDIIETNLINLTILIALLIYFGRSFFGQIMADRQQAIQSAIQDAEKRQREATLALSKQKENLAQAQSMAAKIKAEAEKSAQAAREEILAQAVRDVKRMQDEAARDLSSQRDRVLSELRQRVSALAINKVESQLRSQMDNALQQRLIDQSIALLGGRL</sequence>
<keyword evidence="6 12" id="KW-0406">Ion transport</keyword>
<dbReference type="InterPro" id="IPR028987">
    <property type="entry name" value="ATP_synth_B-like_membr_sf"/>
</dbReference>
<comment type="caution">
    <text evidence="15">The sequence shown here is derived from an EMBL/GenBank/DDBJ whole genome shotgun (WGS) entry which is preliminary data.</text>
</comment>
<evidence type="ECO:0000256" key="5">
    <source>
        <dbReference type="ARBA" id="ARBA00022989"/>
    </source>
</evidence>
<keyword evidence="2 12" id="KW-0138">CF(0)</keyword>
<feature type="coiled-coil region" evidence="14">
    <location>
        <begin position="59"/>
        <end position="93"/>
    </location>
</feature>
<dbReference type="Pfam" id="PF00430">
    <property type="entry name" value="ATP-synt_B"/>
    <property type="match status" value="1"/>
</dbReference>
<dbReference type="NCBIfam" id="NF005606">
    <property type="entry name" value="PRK07352.1"/>
    <property type="match status" value="1"/>
</dbReference>
<dbReference type="CDD" id="cd06503">
    <property type="entry name" value="ATP-synt_Fo_b"/>
    <property type="match status" value="1"/>
</dbReference>
<evidence type="ECO:0000256" key="7">
    <source>
        <dbReference type="ARBA" id="ARBA00023078"/>
    </source>
</evidence>
<evidence type="ECO:0000256" key="14">
    <source>
        <dbReference type="SAM" id="Coils"/>
    </source>
</evidence>
<keyword evidence="3 12" id="KW-0812">Transmembrane</keyword>
<organism evidence="15 16">
    <name type="scientific">Leptothoe spongobia TAU-MAC 1115</name>
    <dbReference type="NCBI Taxonomy" id="1967444"/>
    <lineage>
        <taxon>Bacteria</taxon>
        <taxon>Bacillati</taxon>
        <taxon>Cyanobacteriota</taxon>
        <taxon>Cyanophyceae</taxon>
        <taxon>Nodosilineales</taxon>
        <taxon>Cymatolegaceae</taxon>
        <taxon>Leptothoe</taxon>
        <taxon>Leptothoe spongobia</taxon>
    </lineage>
</organism>
<dbReference type="NCBIfam" id="TIGR01144">
    <property type="entry name" value="ATP_synt_b"/>
    <property type="match status" value="1"/>
</dbReference>
<evidence type="ECO:0000313" key="15">
    <source>
        <dbReference type="EMBL" id="MBT9314929.1"/>
    </source>
</evidence>
<evidence type="ECO:0000256" key="10">
    <source>
        <dbReference type="ARBA" id="ARBA00025198"/>
    </source>
</evidence>
<gene>
    <name evidence="12" type="primary">atpF</name>
    <name evidence="15" type="ORF">IXB50_05785</name>
</gene>
<comment type="subcellular location">
    <subcellularLocation>
        <location evidence="12">Cellular thylakoid membrane</location>
        <topology evidence="12">Single-pass membrane protein</topology>
    </subcellularLocation>
    <subcellularLocation>
        <location evidence="11">Endomembrane system</location>
        <topology evidence="11">Single-pass membrane protein</topology>
    </subcellularLocation>
</comment>
<evidence type="ECO:0000256" key="1">
    <source>
        <dbReference type="ARBA" id="ARBA00022448"/>
    </source>
</evidence>
<dbReference type="InterPro" id="IPR005864">
    <property type="entry name" value="ATP_synth_F0_bsu_bac"/>
</dbReference>
<comment type="similarity">
    <text evidence="12 13">Belongs to the ATPase B chain family.</text>
</comment>
<evidence type="ECO:0000256" key="13">
    <source>
        <dbReference type="RuleBase" id="RU003848"/>
    </source>
</evidence>
<dbReference type="RefSeq" id="WP_215608003.1">
    <property type="nucleotide sequence ID" value="NZ_JADOES010000008.1"/>
</dbReference>
<evidence type="ECO:0000256" key="9">
    <source>
        <dbReference type="ARBA" id="ARBA00023310"/>
    </source>
</evidence>
<keyword evidence="7 12" id="KW-0793">Thylakoid</keyword>
<reference evidence="15" key="2">
    <citation type="journal article" date="2021" name="Mar. Drugs">
        <title>Genome Reduction and Secondary Metabolism of the Marine Sponge-Associated Cyanobacterium Leptothoe.</title>
        <authorList>
            <person name="Konstantinou D."/>
            <person name="Popin R.V."/>
            <person name="Fewer D.P."/>
            <person name="Sivonen K."/>
            <person name="Gkelis S."/>
        </authorList>
    </citation>
    <scope>NUCLEOTIDE SEQUENCE</scope>
    <source>
        <strain evidence="15">TAU-MAC 1115</strain>
    </source>
</reference>
<keyword evidence="16" id="KW-1185">Reference proteome</keyword>
<evidence type="ECO:0000256" key="2">
    <source>
        <dbReference type="ARBA" id="ARBA00022547"/>
    </source>
</evidence>
<protein>
    <recommendedName>
        <fullName evidence="12">ATP synthase subunit b</fullName>
    </recommendedName>
    <alternativeName>
        <fullName evidence="12">ATP synthase F(0) sector subunit b</fullName>
    </alternativeName>
    <alternativeName>
        <fullName evidence="12">ATPase subunit I</fullName>
    </alternativeName>
    <alternativeName>
        <fullName evidence="12">F-type ATPase subunit b</fullName>
        <shortName evidence="12">F-ATPase subunit b</shortName>
    </alternativeName>
</protein>
<evidence type="ECO:0000256" key="6">
    <source>
        <dbReference type="ARBA" id="ARBA00023065"/>
    </source>
</evidence>
<evidence type="ECO:0000256" key="4">
    <source>
        <dbReference type="ARBA" id="ARBA00022781"/>
    </source>
</evidence>
<comment type="function">
    <text evidence="10 12">F(1)F(0) ATP synthase produces ATP from ADP in the presence of a proton or sodium gradient. F-type ATPases consist of two structural domains, F(1) containing the extramembraneous catalytic core and F(0) containing the membrane proton channel, linked together by a central stalk and a peripheral stalk. During catalysis, ATP synthesis in the catalytic domain of F(1) is coupled via a rotary mechanism of the central stalk subunits to proton translocation.</text>
</comment>
<keyword evidence="14" id="KW-0175">Coiled coil</keyword>
<dbReference type="PANTHER" id="PTHR34264:SF3">
    <property type="entry name" value="ATP SYNTHASE SUBUNIT B, CHLOROPLASTIC"/>
    <property type="match status" value="1"/>
</dbReference>
<feature type="transmembrane region" description="Helical" evidence="12">
    <location>
        <begin position="26"/>
        <end position="44"/>
    </location>
</feature>
<keyword evidence="9 12" id="KW-0066">ATP synthesis</keyword>
<name>A0A947DE40_9CYAN</name>
<evidence type="ECO:0000256" key="11">
    <source>
        <dbReference type="ARBA" id="ARBA00037847"/>
    </source>
</evidence>
<accession>A0A947DE40</accession>
<comment type="subunit">
    <text evidence="12">F-type ATPases have 2 components, F(1) - the catalytic core - and F(0) - the membrane proton channel. F(1) has five subunits: alpha(3), beta(3), gamma(1), delta(1), epsilon(1). F(0) has four main subunits: a(1), b(1), b'(1) and c(10-14). The alpha and beta chains form an alternating ring which encloses part of the gamma chain. F(1) is attached to F(0) by a central stalk formed by the gamma and epsilon chains, while a peripheral stalk is formed by the delta, b and b' chains.</text>
</comment>
<dbReference type="InterPro" id="IPR002146">
    <property type="entry name" value="ATP_synth_b/b'su_bac/chlpt"/>
</dbReference>
<evidence type="ECO:0000256" key="12">
    <source>
        <dbReference type="HAMAP-Rule" id="MF_01398"/>
    </source>
</evidence>
<dbReference type="GO" id="GO:0046933">
    <property type="term" value="F:proton-transporting ATP synthase activity, rotational mechanism"/>
    <property type="evidence" value="ECO:0007669"/>
    <property type="project" value="UniProtKB-UniRule"/>
</dbReference>
<evidence type="ECO:0000256" key="8">
    <source>
        <dbReference type="ARBA" id="ARBA00023136"/>
    </source>
</evidence>
<dbReference type="EMBL" id="JADOES010000008">
    <property type="protein sequence ID" value="MBT9314929.1"/>
    <property type="molecule type" value="Genomic_DNA"/>
</dbReference>
<keyword evidence="5 12" id="KW-1133">Transmembrane helix</keyword>
<dbReference type="PANTHER" id="PTHR34264">
    <property type="entry name" value="ATP SYNTHASE SUBUNIT B, CHLOROPLASTIC"/>
    <property type="match status" value="1"/>
</dbReference>
<evidence type="ECO:0000313" key="16">
    <source>
        <dbReference type="Proteomes" id="UP000717364"/>
    </source>
</evidence>
<dbReference type="GO" id="GO:0012505">
    <property type="term" value="C:endomembrane system"/>
    <property type="evidence" value="ECO:0007669"/>
    <property type="project" value="UniProtKB-SubCell"/>
</dbReference>
<dbReference type="GO" id="GO:0045259">
    <property type="term" value="C:proton-transporting ATP synthase complex"/>
    <property type="evidence" value="ECO:0007669"/>
    <property type="project" value="UniProtKB-KW"/>
</dbReference>
<keyword evidence="8 12" id="KW-0472">Membrane</keyword>